<dbReference type="GO" id="GO:0006631">
    <property type="term" value="P:fatty acid metabolic process"/>
    <property type="evidence" value="ECO:0000318"/>
    <property type="project" value="GO_Central"/>
</dbReference>
<dbReference type="OMA" id="QGFWMTQ"/>
<dbReference type="GeneID" id="102686596"/>
<reference evidence="16" key="1">
    <citation type="submission" date="2011-12" db="EMBL/GenBank/DDBJ databases">
        <title>The Draft Genome of Lepisosteus oculatus.</title>
        <authorList>
            <consortium name="The Broad Institute Genome Assembly &amp; Analysis Group"/>
            <consortium name="Computational R&amp;D Group"/>
            <consortium name="and Sequencing Platform"/>
            <person name="Di Palma F."/>
            <person name="Alfoldi J."/>
            <person name="Johnson J."/>
            <person name="Berlin A."/>
            <person name="Gnerre S."/>
            <person name="Jaffe D."/>
            <person name="MacCallum I."/>
            <person name="Young S."/>
            <person name="Walker B.J."/>
            <person name="Lander E.S."/>
            <person name="Lindblad-Toh K."/>
        </authorList>
    </citation>
    <scope>NUCLEOTIDE SEQUENCE [LARGE SCALE GENOMIC DNA]</scope>
</reference>
<dbReference type="GO" id="GO:0006633">
    <property type="term" value="P:fatty acid biosynthetic process"/>
    <property type="evidence" value="ECO:0007669"/>
    <property type="project" value="UniProtKB-KW"/>
</dbReference>
<reference evidence="15" key="2">
    <citation type="submission" date="2025-08" db="UniProtKB">
        <authorList>
            <consortium name="Ensembl"/>
        </authorList>
    </citation>
    <scope>IDENTIFICATION</scope>
</reference>
<keyword evidence="9" id="KW-0496">Mitochondrion</keyword>
<keyword evidence="10" id="KW-0275">Fatty acid biosynthesis</keyword>
<dbReference type="Bgee" id="ENSLOCG00000017280">
    <property type="expression patterns" value="Expressed in bone element and 13 other cell types or tissues"/>
</dbReference>
<name>W5NL65_LEPOC</name>
<dbReference type="InterPro" id="IPR051034">
    <property type="entry name" value="Mito_Enoyl-ACP_Reductase"/>
</dbReference>
<keyword evidence="7" id="KW-0560">Oxidoreductase</keyword>
<comment type="similarity">
    <text evidence="2">Belongs to the zinc-containing alcohol dehydrogenase family. Quinone oxidoreductase subfamily.</text>
</comment>
<dbReference type="PANTHER" id="PTHR43981:SF4">
    <property type="entry name" value="ENOYL-[ACYL-CARRIER-PROTEIN] REDUCTASE, MITOCHONDRIAL-LIKE"/>
    <property type="match status" value="1"/>
</dbReference>
<dbReference type="Pfam" id="PF08240">
    <property type="entry name" value="ADH_N"/>
    <property type="match status" value="1"/>
</dbReference>
<evidence type="ECO:0000256" key="2">
    <source>
        <dbReference type="ARBA" id="ARBA00010371"/>
    </source>
</evidence>
<dbReference type="InterPro" id="IPR011032">
    <property type="entry name" value="GroES-like_sf"/>
</dbReference>
<dbReference type="FunFam" id="3.40.50.720:FF:000112">
    <property type="entry name" value="Enoyl-[acyl-carrier-protein] reductase 1, mitochondrial"/>
    <property type="match status" value="1"/>
</dbReference>
<dbReference type="HOGENOM" id="CLU_026673_17_1_1"/>
<dbReference type="GO" id="GO:0005739">
    <property type="term" value="C:mitochondrion"/>
    <property type="evidence" value="ECO:0000318"/>
    <property type="project" value="GO_Central"/>
</dbReference>
<dbReference type="InterPro" id="IPR013154">
    <property type="entry name" value="ADH-like_N"/>
</dbReference>
<accession>W5NL65</accession>
<sequence length="373" mass="40926">MRKGIYCLSRPFLLGSGHRARVNQTLNPAKLPITVRSVHSCRALVYRKHGAKSDVIRMEKITLRNVGDTDVRMKMLAAPVNPADINMLQGTYPILPPFPAIGGNEGVGEVVEIGTNVTAFRPGDWVIPVDAGFGTWRTEAVCDECDLIKIPKDIPLLCAATIGVNPCTAYRMLHDFEHLQPGETVIQNGANSAVGQAVIQISAAMGVKTINVIRDRSNRRELVESLRSIGADYVISEESLKSSDMDQIFQRVPRPKLGLNCVGGCSAGDLLTHLDYGGTLVTYGGMAKKPIPLPAKALIFKNIAVRGFWMTQWKRNNKQEVIKLQTMVSGLCGLVRKGTLSAPVCAEVPFQDYRKALDACMQSYQNRKHILLM</sequence>
<dbReference type="EC" id="1.3.1.104" evidence="11"/>
<evidence type="ECO:0000256" key="4">
    <source>
        <dbReference type="ARBA" id="ARBA00022832"/>
    </source>
</evidence>
<evidence type="ECO:0000256" key="1">
    <source>
        <dbReference type="ARBA" id="ARBA00004173"/>
    </source>
</evidence>
<dbReference type="Proteomes" id="UP000018468">
    <property type="component" value="Linkage group LG1"/>
</dbReference>
<proteinExistence type="inferred from homology"/>
<keyword evidence="4" id="KW-0276">Fatty acid metabolism</keyword>
<evidence type="ECO:0000256" key="11">
    <source>
        <dbReference type="ARBA" id="ARBA00038963"/>
    </source>
</evidence>
<dbReference type="Gene3D" id="3.40.50.720">
    <property type="entry name" value="NAD(P)-binding Rossmann-like Domain"/>
    <property type="match status" value="1"/>
</dbReference>
<dbReference type="InterPro" id="IPR020843">
    <property type="entry name" value="ER"/>
</dbReference>
<dbReference type="eggNOG" id="KOG0025">
    <property type="taxonomic scope" value="Eukaryota"/>
</dbReference>
<dbReference type="EMBL" id="AHAT01025970">
    <property type="status" value="NOT_ANNOTATED_CDS"/>
    <property type="molecule type" value="Genomic_DNA"/>
</dbReference>
<dbReference type="InParanoid" id="W5NL65"/>
<dbReference type="AlphaFoldDB" id="W5NL65"/>
<evidence type="ECO:0000256" key="5">
    <source>
        <dbReference type="ARBA" id="ARBA00022857"/>
    </source>
</evidence>
<dbReference type="Gene3D" id="3.90.180.10">
    <property type="entry name" value="Medium-chain alcohol dehydrogenases, catalytic domain"/>
    <property type="match status" value="1"/>
</dbReference>
<evidence type="ECO:0000256" key="9">
    <source>
        <dbReference type="ARBA" id="ARBA00023128"/>
    </source>
</evidence>
<evidence type="ECO:0000256" key="13">
    <source>
        <dbReference type="ARBA" id="ARBA00042123"/>
    </source>
</evidence>
<feature type="domain" description="Enoyl reductase (ER)" evidence="14">
    <location>
        <begin position="52"/>
        <end position="372"/>
    </location>
</feature>
<organism evidence="15 16">
    <name type="scientific">Lepisosteus oculatus</name>
    <name type="common">Spotted gar</name>
    <dbReference type="NCBI Taxonomy" id="7918"/>
    <lineage>
        <taxon>Eukaryota</taxon>
        <taxon>Metazoa</taxon>
        <taxon>Chordata</taxon>
        <taxon>Craniata</taxon>
        <taxon>Vertebrata</taxon>
        <taxon>Euteleostomi</taxon>
        <taxon>Actinopterygii</taxon>
        <taxon>Neopterygii</taxon>
        <taxon>Holostei</taxon>
        <taxon>Semionotiformes</taxon>
        <taxon>Lepisosteidae</taxon>
        <taxon>Lepisosteus</taxon>
    </lineage>
</organism>
<reference evidence="15" key="3">
    <citation type="submission" date="2025-09" db="UniProtKB">
        <authorList>
            <consortium name="Ensembl"/>
        </authorList>
    </citation>
    <scope>IDENTIFICATION</scope>
</reference>
<dbReference type="Ensembl" id="ENSLOCT00000021411.1">
    <property type="protein sequence ID" value="ENSLOCP00000021374.1"/>
    <property type="gene ID" value="ENSLOCG00000017280.1"/>
</dbReference>
<dbReference type="InterPro" id="IPR013149">
    <property type="entry name" value="ADH-like_C"/>
</dbReference>
<dbReference type="SUPFAM" id="SSF51735">
    <property type="entry name" value="NAD(P)-binding Rossmann-fold domains"/>
    <property type="match status" value="1"/>
</dbReference>
<protein>
    <recommendedName>
        <fullName evidence="12">Enoyl-[acyl-carrier-protein] reductase, mitochondrial</fullName>
        <ecNumber evidence="11">1.3.1.104</ecNumber>
    </recommendedName>
    <alternativeName>
        <fullName evidence="13">2-enoyl thioester reductase</fullName>
    </alternativeName>
</protein>
<comment type="subcellular location">
    <subcellularLocation>
        <location evidence="1">Mitochondrion</location>
    </subcellularLocation>
</comment>
<keyword evidence="6" id="KW-0809">Transit peptide</keyword>
<evidence type="ECO:0000256" key="8">
    <source>
        <dbReference type="ARBA" id="ARBA00023098"/>
    </source>
</evidence>
<dbReference type="FunFam" id="3.90.180.10:FF:000010">
    <property type="entry name" value="Enoyl-[acyl-carrier-protein] reductase, mitochondrial"/>
    <property type="match status" value="1"/>
</dbReference>
<keyword evidence="3" id="KW-0444">Lipid biosynthesis</keyword>
<dbReference type="STRING" id="7918.ENSLOCP00000021374"/>
<keyword evidence="8" id="KW-0443">Lipid metabolism</keyword>
<dbReference type="FunCoup" id="W5NL65">
    <property type="interactions" value="882"/>
</dbReference>
<keyword evidence="5" id="KW-0521">NADP</keyword>
<dbReference type="CDD" id="cd08290">
    <property type="entry name" value="ETR"/>
    <property type="match status" value="1"/>
</dbReference>
<dbReference type="OrthoDB" id="7482721at2759"/>
<evidence type="ECO:0000256" key="3">
    <source>
        <dbReference type="ARBA" id="ARBA00022516"/>
    </source>
</evidence>
<evidence type="ECO:0000313" key="15">
    <source>
        <dbReference type="Ensembl" id="ENSLOCP00000021374.1"/>
    </source>
</evidence>
<evidence type="ECO:0000256" key="10">
    <source>
        <dbReference type="ARBA" id="ARBA00023160"/>
    </source>
</evidence>
<keyword evidence="16" id="KW-1185">Reference proteome</keyword>
<dbReference type="RefSeq" id="XP_006626520.2">
    <property type="nucleotide sequence ID" value="XM_006626457.3"/>
</dbReference>
<evidence type="ECO:0000259" key="14">
    <source>
        <dbReference type="SMART" id="SM00829"/>
    </source>
</evidence>
<dbReference type="PANTHER" id="PTHR43981">
    <property type="entry name" value="ENOYL-[ACYL-CARRIER-PROTEIN] REDUCTASE, MITOCHONDRIAL"/>
    <property type="match status" value="1"/>
</dbReference>
<dbReference type="SUPFAM" id="SSF50129">
    <property type="entry name" value="GroES-like"/>
    <property type="match status" value="1"/>
</dbReference>
<dbReference type="GeneTree" id="ENSGT00940000156592"/>
<dbReference type="InterPro" id="IPR036291">
    <property type="entry name" value="NAD(P)-bd_dom_sf"/>
</dbReference>
<evidence type="ECO:0000256" key="6">
    <source>
        <dbReference type="ARBA" id="ARBA00022946"/>
    </source>
</evidence>
<evidence type="ECO:0000256" key="12">
    <source>
        <dbReference type="ARBA" id="ARBA00041058"/>
    </source>
</evidence>
<evidence type="ECO:0000256" key="7">
    <source>
        <dbReference type="ARBA" id="ARBA00023002"/>
    </source>
</evidence>
<dbReference type="Pfam" id="PF00107">
    <property type="entry name" value="ADH_zinc_N"/>
    <property type="match status" value="1"/>
</dbReference>
<evidence type="ECO:0000313" key="16">
    <source>
        <dbReference type="Proteomes" id="UP000018468"/>
    </source>
</evidence>
<dbReference type="KEGG" id="loc:102686596"/>
<dbReference type="GO" id="GO:0141148">
    <property type="term" value="F:enoyl-[acyl-carrier-protein] reductase (NADPH) activity"/>
    <property type="evidence" value="ECO:0007669"/>
    <property type="project" value="UniProtKB-EC"/>
</dbReference>
<dbReference type="SMART" id="SM00829">
    <property type="entry name" value="PKS_ER"/>
    <property type="match status" value="1"/>
</dbReference>